<keyword evidence="1" id="KW-1133">Transmembrane helix</keyword>
<protein>
    <submittedName>
        <fullName evidence="2">Uncharacterized protein</fullName>
    </submittedName>
</protein>
<evidence type="ECO:0000256" key="1">
    <source>
        <dbReference type="SAM" id="Phobius"/>
    </source>
</evidence>
<dbReference type="EMBL" id="CM026422">
    <property type="protein sequence ID" value="KAG0585620.1"/>
    <property type="molecule type" value="Genomic_DNA"/>
</dbReference>
<reference evidence="2" key="1">
    <citation type="submission" date="2020-06" db="EMBL/GenBank/DDBJ databases">
        <title>WGS assembly of Ceratodon purpureus strain R40.</title>
        <authorList>
            <person name="Carey S.B."/>
            <person name="Jenkins J."/>
            <person name="Shu S."/>
            <person name="Lovell J.T."/>
            <person name="Sreedasyam A."/>
            <person name="Maumus F."/>
            <person name="Tiley G.P."/>
            <person name="Fernandez-Pozo N."/>
            <person name="Barry K."/>
            <person name="Chen C."/>
            <person name="Wang M."/>
            <person name="Lipzen A."/>
            <person name="Daum C."/>
            <person name="Saski C.A."/>
            <person name="Payton A.C."/>
            <person name="Mcbreen J.C."/>
            <person name="Conrad R.E."/>
            <person name="Kollar L.M."/>
            <person name="Olsson S."/>
            <person name="Huttunen S."/>
            <person name="Landis J.B."/>
            <person name="Wickett N.J."/>
            <person name="Johnson M.G."/>
            <person name="Rensing S.A."/>
            <person name="Grimwood J."/>
            <person name="Schmutz J."/>
            <person name="Mcdaniel S.F."/>
        </authorList>
    </citation>
    <scope>NUCLEOTIDE SEQUENCE</scope>
    <source>
        <strain evidence="2">R40</strain>
    </source>
</reference>
<organism evidence="2 3">
    <name type="scientific">Ceratodon purpureus</name>
    <name type="common">Fire moss</name>
    <name type="synonym">Dicranum purpureum</name>
    <dbReference type="NCBI Taxonomy" id="3225"/>
    <lineage>
        <taxon>Eukaryota</taxon>
        <taxon>Viridiplantae</taxon>
        <taxon>Streptophyta</taxon>
        <taxon>Embryophyta</taxon>
        <taxon>Bryophyta</taxon>
        <taxon>Bryophytina</taxon>
        <taxon>Bryopsida</taxon>
        <taxon>Dicranidae</taxon>
        <taxon>Pseudoditrichales</taxon>
        <taxon>Ditrichaceae</taxon>
        <taxon>Ceratodon</taxon>
    </lineage>
</organism>
<sequence>MVVYIVLGCLEGEVMLVRNLVFFLLCGKVAGVVGTFFYDVSMSGCP</sequence>
<keyword evidence="3" id="KW-1185">Reference proteome</keyword>
<dbReference type="Proteomes" id="UP000822688">
    <property type="component" value="Chromosome 2"/>
</dbReference>
<gene>
    <name evidence="2" type="ORF">KC19_2G025900</name>
</gene>
<comment type="caution">
    <text evidence="2">The sequence shown here is derived from an EMBL/GenBank/DDBJ whole genome shotgun (WGS) entry which is preliminary data.</text>
</comment>
<name>A0A8T0IPD6_CERPU</name>
<proteinExistence type="predicted"/>
<keyword evidence="1" id="KW-0472">Membrane</keyword>
<evidence type="ECO:0000313" key="3">
    <source>
        <dbReference type="Proteomes" id="UP000822688"/>
    </source>
</evidence>
<keyword evidence="1" id="KW-0812">Transmembrane</keyword>
<evidence type="ECO:0000313" key="2">
    <source>
        <dbReference type="EMBL" id="KAG0585620.1"/>
    </source>
</evidence>
<dbReference type="AlphaFoldDB" id="A0A8T0IPD6"/>
<feature type="transmembrane region" description="Helical" evidence="1">
    <location>
        <begin position="20"/>
        <end position="40"/>
    </location>
</feature>
<accession>A0A8T0IPD6</accession>